<dbReference type="InterPro" id="IPR000629">
    <property type="entry name" value="RNA-helicase_DEAD-box_CS"/>
</dbReference>
<accession>A0A644SUM1</accession>
<dbReference type="AlphaFoldDB" id="A0A644SUM1"/>
<evidence type="ECO:0000259" key="5">
    <source>
        <dbReference type="PROSITE" id="PS51192"/>
    </source>
</evidence>
<dbReference type="Gene3D" id="3.40.50.300">
    <property type="entry name" value="P-loop containing nucleotide triphosphate hydrolases"/>
    <property type="match status" value="2"/>
</dbReference>
<dbReference type="InterPro" id="IPR027417">
    <property type="entry name" value="P-loop_NTPase"/>
</dbReference>
<dbReference type="InterPro" id="IPR050079">
    <property type="entry name" value="DEAD_box_RNA_helicase"/>
</dbReference>
<keyword evidence="2 7" id="KW-0378">Hydrolase</keyword>
<dbReference type="SUPFAM" id="SSF52540">
    <property type="entry name" value="P-loop containing nucleoside triphosphate hydrolases"/>
    <property type="match status" value="1"/>
</dbReference>
<dbReference type="GO" id="GO:0016787">
    <property type="term" value="F:hydrolase activity"/>
    <property type="evidence" value="ECO:0007669"/>
    <property type="project" value="UniProtKB-KW"/>
</dbReference>
<evidence type="ECO:0000259" key="6">
    <source>
        <dbReference type="PROSITE" id="PS51194"/>
    </source>
</evidence>
<dbReference type="CDD" id="cd18787">
    <property type="entry name" value="SF2_C_DEAD"/>
    <property type="match status" value="1"/>
</dbReference>
<protein>
    <submittedName>
        <fullName evidence="7">ATP-dependent RNA helicase DbpA</fullName>
        <ecNumber evidence="7">3.6.4.13</ecNumber>
    </submittedName>
</protein>
<dbReference type="InterPro" id="IPR001650">
    <property type="entry name" value="Helicase_C-like"/>
</dbReference>
<organism evidence="7">
    <name type="scientific">bioreactor metagenome</name>
    <dbReference type="NCBI Taxonomy" id="1076179"/>
    <lineage>
        <taxon>unclassified sequences</taxon>
        <taxon>metagenomes</taxon>
        <taxon>ecological metagenomes</taxon>
    </lineage>
</organism>
<dbReference type="Pfam" id="PF00270">
    <property type="entry name" value="DEAD"/>
    <property type="match status" value="1"/>
</dbReference>
<keyword evidence="1" id="KW-0547">Nucleotide-binding</keyword>
<sequence>MAFQRNKKYVFSKEIAKALQDLGYEAFTKVQEAVIPLVLAQKDIIVRSETGSGKTAAFAIPVCEKIKIAQKNPQVLVLTPTRELAVQLKQEISNIGRFKGIRCAAVFGRQPMEIQRRELRQRVHVVVGTPGRTLDHIERKNINLEEVQYFVIDEADKMLDMGFIEQVEAIIKVLPVSRITMLFSATMPDKIQEICQQYMKQPINIEVDSENPKLENIRQVYYEVEENEKFNLLTKIIYLVRPESCILFCNTRDKVESIFEKMNYKGYSCGILHGGMDQRDRLHSIQDFKRGEFQFLIATDVAARGIHVDDISLVVNYDMPLDNESYVHRIGRTGRAGNVGSAITLATKSEYRNLHEIEEYINHKIPKQATPTMEEVEEGKLISTHRDRIESVKIDKSEKLNRQITRIRINAGKKTKMRPGDILGAIGAIPGISGDDIGIIDVQDTCSYVEIFADKGELVKEALGTTKIKGKLHKIKEVGFFNA</sequence>
<feature type="domain" description="Helicase C-terminal" evidence="6">
    <location>
        <begin position="216"/>
        <end position="377"/>
    </location>
</feature>
<dbReference type="Pfam" id="PF03880">
    <property type="entry name" value="DbpA"/>
    <property type="match status" value="1"/>
</dbReference>
<comment type="caution">
    <text evidence="7">The sequence shown here is derived from an EMBL/GenBank/DDBJ whole genome shotgun (WGS) entry which is preliminary data.</text>
</comment>
<dbReference type="InterPro" id="IPR005580">
    <property type="entry name" value="DbpA/CsdA_RNA-bd_dom"/>
</dbReference>
<evidence type="ECO:0000256" key="1">
    <source>
        <dbReference type="ARBA" id="ARBA00022741"/>
    </source>
</evidence>
<name>A0A644SUM1_9ZZZZ</name>
<evidence type="ECO:0000256" key="3">
    <source>
        <dbReference type="ARBA" id="ARBA00022806"/>
    </source>
</evidence>
<dbReference type="PANTHER" id="PTHR47959:SF1">
    <property type="entry name" value="ATP-DEPENDENT RNA HELICASE DBPA"/>
    <property type="match status" value="1"/>
</dbReference>
<proteinExistence type="predicted"/>
<dbReference type="InterPro" id="IPR044742">
    <property type="entry name" value="DEAD/DEAH_RhlB"/>
</dbReference>
<dbReference type="GO" id="GO:0005524">
    <property type="term" value="F:ATP binding"/>
    <property type="evidence" value="ECO:0007669"/>
    <property type="project" value="UniProtKB-KW"/>
</dbReference>
<feature type="domain" description="Helicase ATP-binding" evidence="5">
    <location>
        <begin position="35"/>
        <end position="205"/>
    </location>
</feature>
<keyword evidence="4" id="KW-0067">ATP-binding</keyword>
<gene>
    <name evidence="7" type="primary">dbpA_2</name>
    <name evidence="7" type="ORF">SDC9_03921</name>
</gene>
<dbReference type="PROSITE" id="PS00039">
    <property type="entry name" value="DEAD_ATP_HELICASE"/>
    <property type="match status" value="1"/>
</dbReference>
<dbReference type="GO" id="GO:0003676">
    <property type="term" value="F:nucleic acid binding"/>
    <property type="evidence" value="ECO:0007669"/>
    <property type="project" value="InterPro"/>
</dbReference>
<dbReference type="EC" id="3.6.4.13" evidence="7"/>
<dbReference type="InterPro" id="IPR012677">
    <property type="entry name" value="Nucleotide-bd_a/b_plait_sf"/>
</dbReference>
<dbReference type="GO" id="GO:0005829">
    <property type="term" value="C:cytosol"/>
    <property type="evidence" value="ECO:0007669"/>
    <property type="project" value="TreeGrafter"/>
</dbReference>
<evidence type="ECO:0000256" key="4">
    <source>
        <dbReference type="ARBA" id="ARBA00022840"/>
    </source>
</evidence>
<dbReference type="Pfam" id="PF00271">
    <property type="entry name" value="Helicase_C"/>
    <property type="match status" value="1"/>
</dbReference>
<dbReference type="PROSITE" id="PS51194">
    <property type="entry name" value="HELICASE_CTER"/>
    <property type="match status" value="1"/>
</dbReference>
<dbReference type="EMBL" id="VSSQ01000007">
    <property type="protein sequence ID" value="MPL58389.1"/>
    <property type="molecule type" value="Genomic_DNA"/>
</dbReference>
<dbReference type="InterPro" id="IPR014001">
    <property type="entry name" value="Helicase_ATP-bd"/>
</dbReference>
<dbReference type="SMART" id="SM00490">
    <property type="entry name" value="HELICc"/>
    <property type="match status" value="1"/>
</dbReference>
<dbReference type="CDD" id="cd00268">
    <property type="entry name" value="DEADc"/>
    <property type="match status" value="1"/>
</dbReference>
<dbReference type="PANTHER" id="PTHR47959">
    <property type="entry name" value="ATP-DEPENDENT RNA HELICASE RHLE-RELATED"/>
    <property type="match status" value="1"/>
</dbReference>
<dbReference type="InterPro" id="IPR011545">
    <property type="entry name" value="DEAD/DEAH_box_helicase_dom"/>
</dbReference>
<evidence type="ECO:0000256" key="2">
    <source>
        <dbReference type="ARBA" id="ARBA00022801"/>
    </source>
</evidence>
<dbReference type="Gene3D" id="3.30.70.330">
    <property type="match status" value="1"/>
</dbReference>
<evidence type="ECO:0000313" key="7">
    <source>
        <dbReference type="EMBL" id="MPL58389.1"/>
    </source>
</evidence>
<keyword evidence="3 7" id="KW-0347">Helicase</keyword>
<reference evidence="7" key="1">
    <citation type="submission" date="2019-08" db="EMBL/GenBank/DDBJ databases">
        <authorList>
            <person name="Kucharzyk K."/>
            <person name="Murdoch R.W."/>
            <person name="Higgins S."/>
            <person name="Loffler F."/>
        </authorList>
    </citation>
    <scope>NUCLEOTIDE SEQUENCE</scope>
</reference>
<dbReference type="SMART" id="SM00487">
    <property type="entry name" value="DEXDc"/>
    <property type="match status" value="1"/>
</dbReference>
<dbReference type="GO" id="GO:0003724">
    <property type="term" value="F:RNA helicase activity"/>
    <property type="evidence" value="ECO:0007669"/>
    <property type="project" value="UniProtKB-EC"/>
</dbReference>
<dbReference type="PROSITE" id="PS51192">
    <property type="entry name" value="HELICASE_ATP_BIND_1"/>
    <property type="match status" value="1"/>
</dbReference>